<dbReference type="PANTHER" id="PTHR44942:SF4">
    <property type="entry name" value="METHYLTRANSFERASE TYPE 11 DOMAIN-CONTAINING PROTEIN"/>
    <property type="match status" value="1"/>
</dbReference>
<dbReference type="Proteomes" id="UP000076794">
    <property type="component" value="Chromosome"/>
</dbReference>
<dbReference type="CDD" id="cd02440">
    <property type="entry name" value="AdoMet_MTases"/>
    <property type="match status" value="1"/>
</dbReference>
<evidence type="ECO:0000313" key="5">
    <source>
        <dbReference type="EMBL" id="ANC29687.1"/>
    </source>
</evidence>
<organism evidence="5 6">
    <name type="scientific">Isoptericola dokdonensis DS-3</name>
    <dbReference type="NCBI Taxonomy" id="1300344"/>
    <lineage>
        <taxon>Bacteria</taxon>
        <taxon>Bacillati</taxon>
        <taxon>Actinomycetota</taxon>
        <taxon>Actinomycetes</taxon>
        <taxon>Micrococcales</taxon>
        <taxon>Promicromonosporaceae</taxon>
        <taxon>Isoptericola</taxon>
    </lineage>
</organism>
<dbReference type="PATRIC" id="fig|1300344.3.peg.88"/>
<protein>
    <submittedName>
        <fullName evidence="5">Putative S-adenosylmethionine-dependent methyltransferase</fullName>
        <ecNumber evidence="5">2.1.1.-</ecNumber>
    </submittedName>
</protein>
<comment type="similarity">
    <text evidence="1">Belongs to the methyltransferase superfamily.</text>
</comment>
<evidence type="ECO:0000256" key="3">
    <source>
        <dbReference type="ARBA" id="ARBA00022679"/>
    </source>
</evidence>
<evidence type="ECO:0000256" key="1">
    <source>
        <dbReference type="ARBA" id="ARBA00008361"/>
    </source>
</evidence>
<keyword evidence="2 5" id="KW-0489">Methyltransferase</keyword>
<evidence type="ECO:0000256" key="2">
    <source>
        <dbReference type="ARBA" id="ARBA00022603"/>
    </source>
</evidence>
<evidence type="ECO:0000259" key="4">
    <source>
        <dbReference type="Pfam" id="PF08241"/>
    </source>
</evidence>
<dbReference type="InterPro" id="IPR051052">
    <property type="entry name" value="Diverse_substrate_MTase"/>
</dbReference>
<proteinExistence type="inferred from homology"/>
<dbReference type="GO" id="GO:0008757">
    <property type="term" value="F:S-adenosylmethionine-dependent methyltransferase activity"/>
    <property type="evidence" value="ECO:0007669"/>
    <property type="project" value="InterPro"/>
</dbReference>
<dbReference type="Pfam" id="PF08241">
    <property type="entry name" value="Methyltransf_11"/>
    <property type="match status" value="1"/>
</dbReference>
<dbReference type="InterPro" id="IPR013216">
    <property type="entry name" value="Methyltransf_11"/>
</dbReference>
<dbReference type="InterPro" id="IPR029063">
    <property type="entry name" value="SAM-dependent_MTases_sf"/>
</dbReference>
<dbReference type="KEGG" id="ido:I598_0091"/>
<name>A0A168E7C9_9MICO</name>
<keyword evidence="6" id="KW-1185">Reference proteome</keyword>
<feature type="domain" description="Methyltransferase type 11" evidence="4">
    <location>
        <begin position="48"/>
        <end position="136"/>
    </location>
</feature>
<dbReference type="EMBL" id="CP014209">
    <property type="protein sequence ID" value="ANC29687.1"/>
    <property type="molecule type" value="Genomic_DNA"/>
</dbReference>
<dbReference type="PANTHER" id="PTHR44942">
    <property type="entry name" value="METHYLTRANSF_11 DOMAIN-CONTAINING PROTEIN"/>
    <property type="match status" value="1"/>
</dbReference>
<reference evidence="5 6" key="1">
    <citation type="submission" date="2016-01" db="EMBL/GenBank/DDBJ databases">
        <title>Complete genome sequence of a soil Actinobacterium, Isoptericola dokdonensis DS-3.</title>
        <authorList>
            <person name="Kwon S.-K."/>
            <person name="Kim J.F."/>
        </authorList>
    </citation>
    <scope>NUCLEOTIDE SEQUENCE [LARGE SCALE GENOMIC DNA]</scope>
    <source>
        <strain evidence="5 6">DS-3</strain>
    </source>
</reference>
<sequence length="253" mass="27569">MPTTPDPQSVSDRAAAFTHGADVYARVRPSYPSEAVEWLVPAPSSRVLDLAAGTGLLTRGLVDAGHEVVAIDPAAAMLAELEAELPDVQALHGSAEDIPLPDASVDAVVVGHAWHWFDEPRATAEIARVLRPGGTLGLCWNDRDERIDWVRRFGQIVHTGDRLHARVTARPATPDLGTAFGRPESAEFRWLHHLPTSRLRDLAGTRSFLLTLADDEREALLGRVDDLVVTHPDLAGAEVAMPYVTVAYRARRH</sequence>
<keyword evidence="3 5" id="KW-0808">Transferase</keyword>
<dbReference type="RefSeq" id="WP_068200239.1">
    <property type="nucleotide sequence ID" value="NZ_CP014209.1"/>
</dbReference>
<dbReference type="AlphaFoldDB" id="A0A168E7C9"/>
<dbReference type="Gene3D" id="3.40.50.150">
    <property type="entry name" value="Vaccinia Virus protein VP39"/>
    <property type="match status" value="1"/>
</dbReference>
<gene>
    <name evidence="5" type="ORF">I598_0091</name>
</gene>
<dbReference type="EC" id="2.1.1.-" evidence="5"/>
<evidence type="ECO:0000313" key="6">
    <source>
        <dbReference type="Proteomes" id="UP000076794"/>
    </source>
</evidence>
<accession>A0A168E7C9</accession>
<dbReference type="SUPFAM" id="SSF53335">
    <property type="entry name" value="S-adenosyl-L-methionine-dependent methyltransferases"/>
    <property type="match status" value="1"/>
</dbReference>
<dbReference type="GO" id="GO:0032259">
    <property type="term" value="P:methylation"/>
    <property type="evidence" value="ECO:0007669"/>
    <property type="project" value="UniProtKB-KW"/>
</dbReference>
<dbReference type="OrthoDB" id="9797252at2"/>